<protein>
    <submittedName>
        <fullName evidence="7">Uncharacterized protein</fullName>
    </submittedName>
</protein>
<dbReference type="GO" id="GO:0050897">
    <property type="term" value="F:cobalt ion binding"/>
    <property type="evidence" value="ECO:0007669"/>
    <property type="project" value="TreeGrafter"/>
</dbReference>
<evidence type="ECO:0000256" key="3">
    <source>
        <dbReference type="ARBA" id="ARBA00022989"/>
    </source>
</evidence>
<dbReference type="AlphaFoldDB" id="A0AAD4E0D3"/>
<accession>A0AAD4E0D3</accession>
<sequence length="594" mass="67855">MSSTNHAHFPLNNLRWGNNSHGTPGTHTTHSSKPPKTPAPIYRHAAPSGPWPWMDLESDTKLETEPTSPARESAEQLKWRGYPQNLFGNWVTDRITRCKMVENCSKDPREKCRIYYVDVLETGSFKPAQDTGPPIDVDERALHKLWDHLQIQPTGLRLRVLLVDNMKHPVLQMLGTRYNIEPFFFTSSLNWIPSRYQEEVVKKKGDHITVTLLFVRAVSWGVTAPSSHNKHISDNERAIDTQESLRLRSGTVLSPIDGIIVQKFLVLSSAEKYLLQDLLALHMIRSSDPSGSTIISYHPNAQWDRTTAERLKNLVHKVGESVYWQKIFEQSKDPSFVFLAILWYGLYAWDESLDHLYTHMNWLETNVLLTNDSHLTTELHTIQAQLLHYASLLEDFRKSVNFVRNTPNPGLESSEFTEHSRRDTNKLMRKECDNLLSEIDRLGFQLRNITDLVRMFAPLDLSTINFGVQAKATVNFVDSRRMQDLTTATVRDSASMKQISYLTMIFLPASFIASVFGMNVREIISGATETLANYVTVSVTFTVLTAWLVVAFQAHSPFHESGTGFWRRLAWPATYIMRSTGLRQSLRSQPVVDI</sequence>
<keyword evidence="4 6" id="KW-0472">Membrane</keyword>
<comment type="subcellular location">
    <subcellularLocation>
        <location evidence="1">Cell membrane</location>
        <topology evidence="1">Multi-pass membrane protein</topology>
    </subcellularLocation>
</comment>
<dbReference type="PANTHER" id="PTHR46494:SF1">
    <property type="entry name" value="CORA FAMILY METAL ION TRANSPORTER (EUROFUNG)"/>
    <property type="match status" value="1"/>
</dbReference>
<evidence type="ECO:0000256" key="6">
    <source>
        <dbReference type="SAM" id="Phobius"/>
    </source>
</evidence>
<feature type="compositionally biased region" description="Low complexity" evidence="5">
    <location>
        <begin position="17"/>
        <end position="34"/>
    </location>
</feature>
<evidence type="ECO:0000313" key="8">
    <source>
        <dbReference type="Proteomes" id="UP001195769"/>
    </source>
</evidence>
<feature type="transmembrane region" description="Helical" evidence="6">
    <location>
        <begin position="499"/>
        <end position="519"/>
    </location>
</feature>
<organism evidence="7 8">
    <name type="scientific">Suillus fuscotomentosus</name>
    <dbReference type="NCBI Taxonomy" id="1912939"/>
    <lineage>
        <taxon>Eukaryota</taxon>
        <taxon>Fungi</taxon>
        <taxon>Dikarya</taxon>
        <taxon>Basidiomycota</taxon>
        <taxon>Agaricomycotina</taxon>
        <taxon>Agaricomycetes</taxon>
        <taxon>Agaricomycetidae</taxon>
        <taxon>Boletales</taxon>
        <taxon>Suillineae</taxon>
        <taxon>Suillaceae</taxon>
        <taxon>Suillus</taxon>
    </lineage>
</organism>
<evidence type="ECO:0000256" key="2">
    <source>
        <dbReference type="ARBA" id="ARBA00022692"/>
    </source>
</evidence>
<dbReference type="GO" id="GO:0000287">
    <property type="term" value="F:magnesium ion binding"/>
    <property type="evidence" value="ECO:0007669"/>
    <property type="project" value="TreeGrafter"/>
</dbReference>
<gene>
    <name evidence="7" type="ORF">F5891DRAFT_1193382</name>
</gene>
<dbReference type="InterPro" id="IPR002523">
    <property type="entry name" value="MgTranspt_CorA/ZnTranspt_ZntB"/>
</dbReference>
<dbReference type="GO" id="GO:0015087">
    <property type="term" value="F:cobalt ion transmembrane transporter activity"/>
    <property type="evidence" value="ECO:0007669"/>
    <property type="project" value="TreeGrafter"/>
</dbReference>
<evidence type="ECO:0000256" key="1">
    <source>
        <dbReference type="ARBA" id="ARBA00004651"/>
    </source>
</evidence>
<proteinExistence type="predicted"/>
<evidence type="ECO:0000256" key="5">
    <source>
        <dbReference type="SAM" id="MobiDB-lite"/>
    </source>
</evidence>
<dbReference type="Gene3D" id="1.20.58.340">
    <property type="entry name" value="Magnesium transport protein CorA, transmembrane region"/>
    <property type="match status" value="1"/>
</dbReference>
<evidence type="ECO:0000256" key="4">
    <source>
        <dbReference type="ARBA" id="ARBA00023136"/>
    </source>
</evidence>
<keyword evidence="8" id="KW-1185">Reference proteome</keyword>
<dbReference type="GeneID" id="64662028"/>
<dbReference type="EMBL" id="JABBWK010000058">
    <property type="protein sequence ID" value="KAG1896149.1"/>
    <property type="molecule type" value="Genomic_DNA"/>
</dbReference>
<dbReference type="InterPro" id="IPR045863">
    <property type="entry name" value="CorA_TM1_TM2"/>
</dbReference>
<evidence type="ECO:0000313" key="7">
    <source>
        <dbReference type="EMBL" id="KAG1896149.1"/>
    </source>
</evidence>
<dbReference type="GO" id="GO:0015095">
    <property type="term" value="F:magnesium ion transmembrane transporter activity"/>
    <property type="evidence" value="ECO:0007669"/>
    <property type="project" value="TreeGrafter"/>
</dbReference>
<name>A0AAD4E0D3_9AGAM</name>
<reference evidence="7" key="1">
    <citation type="journal article" date="2020" name="New Phytol.">
        <title>Comparative genomics reveals dynamic genome evolution in host specialist ectomycorrhizal fungi.</title>
        <authorList>
            <person name="Lofgren L.A."/>
            <person name="Nguyen N.H."/>
            <person name="Vilgalys R."/>
            <person name="Ruytinx J."/>
            <person name="Liao H.L."/>
            <person name="Branco S."/>
            <person name="Kuo A."/>
            <person name="LaButti K."/>
            <person name="Lipzen A."/>
            <person name="Andreopoulos W."/>
            <person name="Pangilinan J."/>
            <person name="Riley R."/>
            <person name="Hundley H."/>
            <person name="Na H."/>
            <person name="Barry K."/>
            <person name="Grigoriev I.V."/>
            <person name="Stajich J.E."/>
            <person name="Kennedy P.G."/>
        </authorList>
    </citation>
    <scope>NUCLEOTIDE SEQUENCE</scope>
    <source>
        <strain evidence="7">FC203</strain>
    </source>
</reference>
<keyword evidence="2 6" id="KW-0812">Transmembrane</keyword>
<dbReference type="Proteomes" id="UP001195769">
    <property type="component" value="Unassembled WGS sequence"/>
</dbReference>
<dbReference type="GO" id="GO:0005886">
    <property type="term" value="C:plasma membrane"/>
    <property type="evidence" value="ECO:0007669"/>
    <property type="project" value="UniProtKB-SubCell"/>
</dbReference>
<dbReference type="PANTHER" id="PTHR46494">
    <property type="entry name" value="CORA FAMILY METAL ION TRANSPORTER (EUROFUNG)"/>
    <property type="match status" value="1"/>
</dbReference>
<feature type="region of interest" description="Disordered" evidence="5">
    <location>
        <begin position="1"/>
        <end position="56"/>
    </location>
</feature>
<dbReference type="SUPFAM" id="SSF144083">
    <property type="entry name" value="Magnesium transport protein CorA, transmembrane region"/>
    <property type="match status" value="1"/>
</dbReference>
<dbReference type="Pfam" id="PF01544">
    <property type="entry name" value="CorA"/>
    <property type="match status" value="1"/>
</dbReference>
<comment type="caution">
    <text evidence="7">The sequence shown here is derived from an EMBL/GenBank/DDBJ whole genome shotgun (WGS) entry which is preliminary data.</text>
</comment>
<keyword evidence="3 6" id="KW-1133">Transmembrane helix</keyword>
<feature type="transmembrane region" description="Helical" evidence="6">
    <location>
        <begin position="531"/>
        <end position="552"/>
    </location>
</feature>
<dbReference type="RefSeq" id="XP_041221725.1">
    <property type="nucleotide sequence ID" value="XM_041367730.1"/>
</dbReference>